<name>A0A7W7K7W0_9SPHN</name>
<organism evidence="1 2">
    <name type="scientific">Novosphingobium chloroacetimidivorans</name>
    <dbReference type="NCBI Taxonomy" id="1428314"/>
    <lineage>
        <taxon>Bacteria</taxon>
        <taxon>Pseudomonadati</taxon>
        <taxon>Pseudomonadota</taxon>
        <taxon>Alphaproteobacteria</taxon>
        <taxon>Sphingomonadales</taxon>
        <taxon>Sphingomonadaceae</taxon>
        <taxon>Novosphingobium</taxon>
    </lineage>
</organism>
<sequence length="66" mass="7347">MTGHDLSKEGAAMAPVLFPNIAEHHAARIRLLKRLRPLLNSPEPFKRDVGFFLFGVTEALRGARHA</sequence>
<reference evidence="1 2" key="1">
    <citation type="submission" date="2020-08" db="EMBL/GenBank/DDBJ databases">
        <title>Functional genomics of gut bacteria from endangered species of beetles.</title>
        <authorList>
            <person name="Carlos-Shanley C."/>
        </authorList>
    </citation>
    <scope>NUCLEOTIDE SEQUENCE [LARGE SCALE GENOMIC DNA]</scope>
    <source>
        <strain evidence="1 2">S00245</strain>
    </source>
</reference>
<dbReference type="EMBL" id="JACHLR010000002">
    <property type="protein sequence ID" value="MBB4857218.1"/>
    <property type="molecule type" value="Genomic_DNA"/>
</dbReference>
<dbReference type="Proteomes" id="UP000555448">
    <property type="component" value="Unassembled WGS sequence"/>
</dbReference>
<protein>
    <submittedName>
        <fullName evidence="1">Uncharacterized protein</fullName>
    </submittedName>
</protein>
<dbReference type="RefSeq" id="WP_184242524.1">
    <property type="nucleotide sequence ID" value="NZ_JACHLR010000002.1"/>
</dbReference>
<evidence type="ECO:0000313" key="1">
    <source>
        <dbReference type="EMBL" id="MBB4857218.1"/>
    </source>
</evidence>
<keyword evidence="2" id="KW-1185">Reference proteome</keyword>
<dbReference type="AlphaFoldDB" id="A0A7W7K7W0"/>
<proteinExistence type="predicted"/>
<gene>
    <name evidence="1" type="ORF">HNO88_000525</name>
</gene>
<accession>A0A7W7K7W0</accession>
<comment type="caution">
    <text evidence="1">The sequence shown here is derived from an EMBL/GenBank/DDBJ whole genome shotgun (WGS) entry which is preliminary data.</text>
</comment>
<evidence type="ECO:0000313" key="2">
    <source>
        <dbReference type="Proteomes" id="UP000555448"/>
    </source>
</evidence>